<proteinExistence type="predicted"/>
<feature type="compositionally biased region" description="Basic and acidic residues" evidence="1">
    <location>
        <begin position="545"/>
        <end position="559"/>
    </location>
</feature>
<feature type="region of interest" description="Disordered" evidence="1">
    <location>
        <begin position="537"/>
        <end position="559"/>
    </location>
</feature>
<dbReference type="EMBL" id="BKCJ010119300">
    <property type="protein sequence ID" value="GEX61925.1"/>
    <property type="molecule type" value="Genomic_DNA"/>
</dbReference>
<protein>
    <submittedName>
        <fullName evidence="2">Retrovirus-related Pol polyprotein from transposon TNT 1-94</fullName>
    </submittedName>
</protein>
<sequence length="799" mass="89997">EDDPSRKYQANYDISYYIIPQGRSLTELTQDSHVPEVFTLNEQNTPQTKDVEGHPDLINTEGTQVQEVQDEQVNQQPTKEILGSNTETSVSIIEPLVPEPPAFESSKFPDYVYKLDKALYGLKQAPKVWFLKGTPSLGLWYLKCSGFDLKGYSDSKYAGCNIVKKSTSVTPLPCSETKKKTKSQNVSQAKPKTQGPKASGALPQKRKPPKTQKTPVVQPTETPPTEKVPTKNSGKTTDPKDSEGNKHPADMGLPSMVPYEGNGKTKPLFKGPCKDKDSERLKPLADMESQIAPITVLSGTNAEYQVDQTQFNRFEVSVYGQHQSKTSSKVELDFEPLKLTIIANIQALLGAYNDELKEDSDEDVFKAGEEIDEYILEPDTKETQNHHSTKNPNEEEHQSPPPTKDQLESFHAKKTDVSNSESSSCSETFKLYENYMPITERQLVRNLNNFLEVIYAHVAKDTWKKHEEATASYADLKWGLEDFINTSFTKILDNLKEVQDVLKEDHALNKKVLEAIEAYTKNPPILLSSSPWSNNYEGGGLSHNGTKETPSHTKGEKDDMVTEEVVKKVPTKEPKVANEEELVQQPQHTSPIPITIVRPITRPNPELEMIGSSSRLYHLTNDEIQDHLDKEKKMKKDIEEAKLLAMSKPDLIKVIHEEASKARIDPKILESAKGGQEFKKIQDAELKIPNKKHAKKIKSPKNKNKAVKDLMNSLSKRYEILRTIFDELSIGSNLSTPGQVLSITLERKRKHQELEPEIRIHGLECNRSLSEGFPFVNNMVIEDPEYGMLFVDIFGDEAF</sequence>
<feature type="compositionally biased region" description="Low complexity" evidence="1">
    <location>
        <begin position="211"/>
        <end position="231"/>
    </location>
</feature>
<feature type="region of interest" description="Disordered" evidence="1">
    <location>
        <begin position="374"/>
        <end position="422"/>
    </location>
</feature>
<evidence type="ECO:0000313" key="2">
    <source>
        <dbReference type="EMBL" id="GEX61925.1"/>
    </source>
</evidence>
<dbReference type="AlphaFoldDB" id="A0A699H8H3"/>
<organism evidence="2">
    <name type="scientific">Tanacetum cinerariifolium</name>
    <name type="common">Dalmatian daisy</name>
    <name type="synonym">Chrysanthemum cinerariifolium</name>
    <dbReference type="NCBI Taxonomy" id="118510"/>
    <lineage>
        <taxon>Eukaryota</taxon>
        <taxon>Viridiplantae</taxon>
        <taxon>Streptophyta</taxon>
        <taxon>Embryophyta</taxon>
        <taxon>Tracheophyta</taxon>
        <taxon>Spermatophyta</taxon>
        <taxon>Magnoliopsida</taxon>
        <taxon>eudicotyledons</taxon>
        <taxon>Gunneridae</taxon>
        <taxon>Pentapetalae</taxon>
        <taxon>asterids</taxon>
        <taxon>campanulids</taxon>
        <taxon>Asterales</taxon>
        <taxon>Asteraceae</taxon>
        <taxon>Asteroideae</taxon>
        <taxon>Anthemideae</taxon>
        <taxon>Anthemidinae</taxon>
        <taxon>Tanacetum</taxon>
    </lineage>
</organism>
<name>A0A699H8H3_TANCI</name>
<comment type="caution">
    <text evidence="2">The sequence shown here is derived from an EMBL/GenBank/DDBJ whole genome shotgun (WGS) entry which is preliminary data.</text>
</comment>
<feature type="region of interest" description="Disordered" evidence="1">
    <location>
        <begin position="171"/>
        <end position="253"/>
    </location>
</feature>
<feature type="non-terminal residue" evidence="2">
    <location>
        <position position="1"/>
    </location>
</feature>
<gene>
    <name evidence="2" type="ORF">Tci_333900</name>
</gene>
<reference evidence="2" key="1">
    <citation type="journal article" date="2019" name="Sci. Rep.">
        <title>Draft genome of Tanacetum cinerariifolium, the natural source of mosquito coil.</title>
        <authorList>
            <person name="Yamashiro T."/>
            <person name="Shiraishi A."/>
            <person name="Satake H."/>
            <person name="Nakayama K."/>
        </authorList>
    </citation>
    <scope>NUCLEOTIDE SEQUENCE</scope>
</reference>
<feature type="compositionally biased region" description="Basic and acidic residues" evidence="1">
    <location>
        <begin position="405"/>
        <end position="416"/>
    </location>
</feature>
<feature type="compositionally biased region" description="Basic and acidic residues" evidence="1">
    <location>
        <begin position="237"/>
        <end position="249"/>
    </location>
</feature>
<accession>A0A699H8H3</accession>
<evidence type="ECO:0000256" key="1">
    <source>
        <dbReference type="SAM" id="MobiDB-lite"/>
    </source>
</evidence>